<evidence type="ECO:0000256" key="3">
    <source>
        <dbReference type="ARBA" id="ARBA00023002"/>
    </source>
</evidence>
<evidence type="ECO:0000256" key="2">
    <source>
        <dbReference type="ARBA" id="ARBA00022857"/>
    </source>
</evidence>
<dbReference type="Gene3D" id="3.40.430.10">
    <property type="entry name" value="Dihydrofolate Reductase, subunit A"/>
    <property type="match status" value="1"/>
</dbReference>
<dbReference type="SUPFAM" id="SSF53597">
    <property type="entry name" value="Dihydrofolate reductase-like"/>
    <property type="match status" value="1"/>
</dbReference>
<comment type="pathway">
    <text evidence="1">Cofactor biosynthesis; riboflavin biosynthesis.</text>
</comment>
<evidence type="ECO:0000256" key="1">
    <source>
        <dbReference type="ARBA" id="ARBA00005104"/>
    </source>
</evidence>
<comment type="caution">
    <text evidence="5">The sequence shown here is derived from an EMBL/GenBank/DDBJ whole genome shotgun (WGS) entry which is preliminary data.</text>
</comment>
<dbReference type="GO" id="GO:0009231">
    <property type="term" value="P:riboflavin biosynthetic process"/>
    <property type="evidence" value="ECO:0007669"/>
    <property type="project" value="InterPro"/>
</dbReference>
<accession>A0A7W3PLJ7</accession>
<keyword evidence="6" id="KW-1185">Reference proteome</keyword>
<evidence type="ECO:0000259" key="4">
    <source>
        <dbReference type="Pfam" id="PF01872"/>
    </source>
</evidence>
<evidence type="ECO:0000313" key="5">
    <source>
        <dbReference type="EMBL" id="MBA8816086.1"/>
    </source>
</evidence>
<dbReference type="AlphaFoldDB" id="A0A7W3PLJ7"/>
<proteinExistence type="predicted"/>
<keyword evidence="2" id="KW-0521">NADP</keyword>
<name>A0A7W3PLJ7_9MICO</name>
<reference evidence="5 6" key="1">
    <citation type="submission" date="2020-07" db="EMBL/GenBank/DDBJ databases">
        <title>Sequencing the genomes of 1000 actinobacteria strains.</title>
        <authorList>
            <person name="Klenk H.-P."/>
        </authorList>
    </citation>
    <scope>NUCLEOTIDE SEQUENCE [LARGE SCALE GENOMIC DNA]</scope>
    <source>
        <strain evidence="5 6">DSM 27576</strain>
    </source>
</reference>
<feature type="domain" description="Bacterial bifunctional deaminase-reductase C-terminal" evidence="4">
    <location>
        <begin position="38"/>
        <end position="205"/>
    </location>
</feature>
<dbReference type="PANTHER" id="PTHR38011">
    <property type="entry name" value="DIHYDROFOLATE REDUCTASE FAMILY PROTEIN (AFU_ORTHOLOGUE AFUA_8G06820)"/>
    <property type="match status" value="1"/>
</dbReference>
<dbReference type="Pfam" id="PF01872">
    <property type="entry name" value="RibD_C"/>
    <property type="match status" value="1"/>
</dbReference>
<dbReference type="RefSeq" id="WP_310734817.1">
    <property type="nucleotide sequence ID" value="NZ_JAAOZB010000002.1"/>
</dbReference>
<protein>
    <submittedName>
        <fullName evidence="5">Riboflavin biosynthesis pyrimidine reductase</fullName>
    </submittedName>
</protein>
<dbReference type="EMBL" id="JACGWY010000002">
    <property type="protein sequence ID" value="MBA8816086.1"/>
    <property type="molecule type" value="Genomic_DNA"/>
</dbReference>
<dbReference type="Proteomes" id="UP000526083">
    <property type="component" value="Unassembled WGS sequence"/>
</dbReference>
<dbReference type="InterPro" id="IPR002734">
    <property type="entry name" value="RibDG_C"/>
</dbReference>
<organism evidence="5 6">
    <name type="scientific">Microbacterium halimionae</name>
    <dbReference type="NCBI Taxonomy" id="1526413"/>
    <lineage>
        <taxon>Bacteria</taxon>
        <taxon>Bacillati</taxon>
        <taxon>Actinomycetota</taxon>
        <taxon>Actinomycetes</taxon>
        <taxon>Micrococcales</taxon>
        <taxon>Microbacteriaceae</taxon>
        <taxon>Microbacterium</taxon>
    </lineage>
</organism>
<evidence type="ECO:0000313" key="6">
    <source>
        <dbReference type="Proteomes" id="UP000526083"/>
    </source>
</evidence>
<dbReference type="PANTHER" id="PTHR38011:SF7">
    <property type="entry name" value="2,5-DIAMINO-6-RIBOSYLAMINO-4(3H)-PYRIMIDINONE 5'-PHOSPHATE REDUCTASE"/>
    <property type="match status" value="1"/>
</dbReference>
<dbReference type="InterPro" id="IPR050765">
    <property type="entry name" value="Riboflavin_Biosynth_HTPR"/>
</dbReference>
<dbReference type="InterPro" id="IPR024072">
    <property type="entry name" value="DHFR-like_dom_sf"/>
</dbReference>
<sequence>MRLTQIATEHSAAVDVDLDASECRELVTRQYARSETSYVRLNMITSLTGSAAGADGTSDTLTNAVDRMILGVVRGEADVVVVGAQSVRAEGYIVPRTAQLAVVTSSGDLSGHQLSLDDDTLLGQVLIVCPTERAEAIRHQFGTHPVEIAAVESDAHGRLAPKDIIQALADRALHRVVCEGGPSLASQFVQAGVIDEYCITVAPVVEPVVAPFLAIDATTRLRTEIAGHLADSAGFSYLRLRVVS</sequence>
<keyword evidence="3" id="KW-0560">Oxidoreductase</keyword>
<dbReference type="GO" id="GO:0008703">
    <property type="term" value="F:5-amino-6-(5-phosphoribosylamino)uracil reductase activity"/>
    <property type="evidence" value="ECO:0007669"/>
    <property type="project" value="InterPro"/>
</dbReference>
<gene>
    <name evidence="5" type="ORF">FHX48_001159</name>
</gene>